<protein>
    <submittedName>
        <fullName evidence="1">Uncharacterized protein</fullName>
    </submittedName>
</protein>
<organism evidence="1 2">
    <name type="scientific">Russula ochroleuca</name>
    <dbReference type="NCBI Taxonomy" id="152965"/>
    <lineage>
        <taxon>Eukaryota</taxon>
        <taxon>Fungi</taxon>
        <taxon>Dikarya</taxon>
        <taxon>Basidiomycota</taxon>
        <taxon>Agaricomycotina</taxon>
        <taxon>Agaricomycetes</taxon>
        <taxon>Russulales</taxon>
        <taxon>Russulaceae</taxon>
        <taxon>Russula</taxon>
    </lineage>
</organism>
<sequence length="147" mass="15944">MAPTALPVVFRILSVKRLATTPSSRTNHYRHLLVIVCWVLPSLASSQACNLVAPSDSAQPAPTKWQKFGACFQPRNNHVHSPNTTSEVTEPEENVVGLFILDENGPLMLCSPHATWPVSSAMLPDPDQGIIIATTLSTRLKGKHKAA</sequence>
<accession>A0A9P5JUS9</accession>
<name>A0A9P5JUS9_9AGAM</name>
<reference evidence="1" key="1">
    <citation type="submission" date="2019-10" db="EMBL/GenBank/DDBJ databases">
        <authorList>
            <consortium name="DOE Joint Genome Institute"/>
            <person name="Kuo A."/>
            <person name="Miyauchi S."/>
            <person name="Kiss E."/>
            <person name="Drula E."/>
            <person name="Kohler A."/>
            <person name="Sanchez-Garcia M."/>
            <person name="Andreopoulos B."/>
            <person name="Barry K.W."/>
            <person name="Bonito G."/>
            <person name="Buee M."/>
            <person name="Carver A."/>
            <person name="Chen C."/>
            <person name="Cichocki N."/>
            <person name="Clum A."/>
            <person name="Culley D."/>
            <person name="Crous P.W."/>
            <person name="Fauchery L."/>
            <person name="Girlanda M."/>
            <person name="Hayes R."/>
            <person name="Keri Z."/>
            <person name="LaButti K."/>
            <person name="Lipzen A."/>
            <person name="Lombard V."/>
            <person name="Magnuson J."/>
            <person name="Maillard F."/>
            <person name="Morin E."/>
            <person name="Murat C."/>
            <person name="Nolan M."/>
            <person name="Ohm R."/>
            <person name="Pangilinan J."/>
            <person name="Pereira M."/>
            <person name="Perotto S."/>
            <person name="Peter M."/>
            <person name="Riley R."/>
            <person name="Sitrit Y."/>
            <person name="Stielow B."/>
            <person name="Szollosi G."/>
            <person name="Zifcakova L."/>
            <person name="Stursova M."/>
            <person name="Spatafora J.W."/>
            <person name="Tedersoo L."/>
            <person name="Vaario L.-M."/>
            <person name="Yamada A."/>
            <person name="Yan M."/>
            <person name="Wang P."/>
            <person name="Xu J."/>
            <person name="Bruns T."/>
            <person name="Baldrian P."/>
            <person name="Vilgalys R."/>
            <person name="Henrissat B."/>
            <person name="Grigoriev I.V."/>
            <person name="Hibbett D."/>
            <person name="Nagy L.G."/>
            <person name="Martin F.M."/>
        </authorList>
    </citation>
    <scope>NUCLEOTIDE SEQUENCE</scope>
    <source>
        <strain evidence="1">Prilba</strain>
    </source>
</reference>
<evidence type="ECO:0000313" key="1">
    <source>
        <dbReference type="EMBL" id="KAF8465224.1"/>
    </source>
</evidence>
<dbReference type="Proteomes" id="UP000759537">
    <property type="component" value="Unassembled WGS sequence"/>
</dbReference>
<evidence type="ECO:0000313" key="2">
    <source>
        <dbReference type="Proteomes" id="UP000759537"/>
    </source>
</evidence>
<comment type="caution">
    <text evidence="1">The sequence shown here is derived from an EMBL/GenBank/DDBJ whole genome shotgun (WGS) entry which is preliminary data.</text>
</comment>
<dbReference type="EMBL" id="WHVB01000048">
    <property type="protein sequence ID" value="KAF8465224.1"/>
    <property type="molecule type" value="Genomic_DNA"/>
</dbReference>
<proteinExistence type="predicted"/>
<reference evidence="1" key="2">
    <citation type="journal article" date="2020" name="Nat. Commun.">
        <title>Large-scale genome sequencing of mycorrhizal fungi provides insights into the early evolution of symbiotic traits.</title>
        <authorList>
            <person name="Miyauchi S."/>
            <person name="Kiss E."/>
            <person name="Kuo A."/>
            <person name="Drula E."/>
            <person name="Kohler A."/>
            <person name="Sanchez-Garcia M."/>
            <person name="Morin E."/>
            <person name="Andreopoulos B."/>
            <person name="Barry K.W."/>
            <person name="Bonito G."/>
            <person name="Buee M."/>
            <person name="Carver A."/>
            <person name="Chen C."/>
            <person name="Cichocki N."/>
            <person name="Clum A."/>
            <person name="Culley D."/>
            <person name="Crous P.W."/>
            <person name="Fauchery L."/>
            <person name="Girlanda M."/>
            <person name="Hayes R.D."/>
            <person name="Keri Z."/>
            <person name="LaButti K."/>
            <person name="Lipzen A."/>
            <person name="Lombard V."/>
            <person name="Magnuson J."/>
            <person name="Maillard F."/>
            <person name="Murat C."/>
            <person name="Nolan M."/>
            <person name="Ohm R.A."/>
            <person name="Pangilinan J."/>
            <person name="Pereira M.F."/>
            <person name="Perotto S."/>
            <person name="Peter M."/>
            <person name="Pfister S."/>
            <person name="Riley R."/>
            <person name="Sitrit Y."/>
            <person name="Stielow J.B."/>
            <person name="Szollosi G."/>
            <person name="Zifcakova L."/>
            <person name="Stursova M."/>
            <person name="Spatafora J.W."/>
            <person name="Tedersoo L."/>
            <person name="Vaario L.M."/>
            <person name="Yamada A."/>
            <person name="Yan M."/>
            <person name="Wang P."/>
            <person name="Xu J."/>
            <person name="Bruns T."/>
            <person name="Baldrian P."/>
            <person name="Vilgalys R."/>
            <person name="Dunand C."/>
            <person name="Henrissat B."/>
            <person name="Grigoriev I.V."/>
            <person name="Hibbett D."/>
            <person name="Nagy L.G."/>
            <person name="Martin F.M."/>
        </authorList>
    </citation>
    <scope>NUCLEOTIDE SEQUENCE</scope>
    <source>
        <strain evidence="1">Prilba</strain>
    </source>
</reference>
<keyword evidence="2" id="KW-1185">Reference proteome</keyword>
<gene>
    <name evidence="1" type="ORF">DFH94DRAFT_686418</name>
</gene>
<dbReference type="AlphaFoldDB" id="A0A9P5JUS9"/>